<dbReference type="FunFam" id="1.10.8.50:FF:000003">
    <property type="entry name" value="Formamidopyrimidine-DNA glycosylase"/>
    <property type="match status" value="1"/>
</dbReference>
<keyword evidence="11 15" id="KW-0456">Lyase</keyword>
<dbReference type="InterPro" id="IPR010663">
    <property type="entry name" value="Znf_FPG/IleRS"/>
</dbReference>
<evidence type="ECO:0000259" key="17">
    <source>
        <dbReference type="PROSITE" id="PS51068"/>
    </source>
</evidence>
<gene>
    <name evidence="15" type="primary">mutM</name>
    <name evidence="15" type="synonym">fpg</name>
    <name evidence="18" type="ORF">C3L24_05935</name>
</gene>
<comment type="caution">
    <text evidence="18">The sequence shown here is derived from an EMBL/GenBank/DDBJ whole genome shotgun (WGS) entry which is preliminary data.</text>
</comment>
<dbReference type="EMBL" id="PQCO01000178">
    <property type="protein sequence ID" value="PUE02544.1"/>
    <property type="molecule type" value="Genomic_DNA"/>
</dbReference>
<dbReference type="GO" id="GO:0003684">
    <property type="term" value="F:damaged DNA binding"/>
    <property type="evidence" value="ECO:0007669"/>
    <property type="project" value="InterPro"/>
</dbReference>
<evidence type="ECO:0000256" key="9">
    <source>
        <dbReference type="ARBA" id="ARBA00023125"/>
    </source>
</evidence>
<dbReference type="NCBIfam" id="NF002211">
    <property type="entry name" value="PRK01103.1"/>
    <property type="match status" value="1"/>
</dbReference>
<name>A0A657Q105_9GAMM</name>
<dbReference type="InterPro" id="IPR010979">
    <property type="entry name" value="Ribosomal_uS13-like_H2TH"/>
</dbReference>
<feature type="binding site" evidence="15">
    <location>
        <position position="109"/>
    </location>
    <ligand>
        <name>DNA</name>
        <dbReference type="ChEBI" id="CHEBI:16991"/>
    </ligand>
</feature>
<dbReference type="GO" id="GO:0006284">
    <property type="term" value="P:base-excision repair"/>
    <property type="evidence" value="ECO:0007669"/>
    <property type="project" value="InterPro"/>
</dbReference>
<evidence type="ECO:0000313" key="19">
    <source>
        <dbReference type="Proteomes" id="UP000250928"/>
    </source>
</evidence>
<dbReference type="AlphaFoldDB" id="A0A657Q105"/>
<keyword evidence="8 15" id="KW-0862">Zinc</keyword>
<dbReference type="SMART" id="SM00898">
    <property type="entry name" value="Fapy_DNA_glyco"/>
    <property type="match status" value="1"/>
</dbReference>
<keyword evidence="7 15" id="KW-0378">Hydrolase</keyword>
<keyword evidence="4 15" id="KW-0479">Metal-binding</keyword>
<evidence type="ECO:0000256" key="13">
    <source>
        <dbReference type="ARBA" id="ARBA00023295"/>
    </source>
</evidence>
<dbReference type="HAMAP" id="MF_00103">
    <property type="entry name" value="Fapy_DNA_glycosyl"/>
    <property type="match status" value="1"/>
</dbReference>
<dbReference type="Gene3D" id="1.10.8.50">
    <property type="match status" value="1"/>
</dbReference>
<dbReference type="InterPro" id="IPR015886">
    <property type="entry name" value="H2TH_FPG"/>
</dbReference>
<feature type="binding site" evidence="15">
    <location>
        <position position="91"/>
    </location>
    <ligand>
        <name>DNA</name>
        <dbReference type="ChEBI" id="CHEBI:16991"/>
    </ligand>
</feature>
<keyword evidence="13 15" id="KW-0326">Glycosidase</keyword>
<evidence type="ECO:0000256" key="10">
    <source>
        <dbReference type="ARBA" id="ARBA00023204"/>
    </source>
</evidence>
<evidence type="ECO:0000256" key="8">
    <source>
        <dbReference type="ARBA" id="ARBA00022833"/>
    </source>
</evidence>
<evidence type="ECO:0000256" key="14">
    <source>
        <dbReference type="ARBA" id="ARBA00044632"/>
    </source>
</evidence>
<dbReference type="InterPro" id="IPR035937">
    <property type="entry name" value="FPG_N"/>
</dbReference>
<feature type="domain" description="Formamidopyrimidine-DNA glycosylase catalytic" evidence="17">
    <location>
        <begin position="2"/>
        <end position="112"/>
    </location>
</feature>
<evidence type="ECO:0000256" key="6">
    <source>
        <dbReference type="ARBA" id="ARBA00022771"/>
    </source>
</evidence>
<evidence type="ECO:0000256" key="4">
    <source>
        <dbReference type="ARBA" id="ARBA00022723"/>
    </source>
</evidence>
<feature type="active site" description="Proton donor; for delta-elimination activity" evidence="15">
    <location>
        <position position="260"/>
    </location>
</feature>
<keyword evidence="6 15" id="KW-0863">Zinc-finger</keyword>
<sequence>MPELPEVETTLRGIAPHLLGRSVRRVIVRQRQLRWPVPAHLPETLAGARISTLRRRAKYLLLETEKGTLILHLGMSGSLRILPPGTPPARHDHFDLVFDHCCLRLRDPRRFGAVLWCADDPLGHPLLAHLGPEPLSEAFSGAYLYEQARTRRVAVKGLLMDGRIVVGVGNIYANEALFLSGIDPRRAACRISKSRYNRLAQQTKEVLEAAVRQGGTTLRDFQREDGKPGYFAQQLRVYGREGQPCPQCGAPVRQARIGQRSSFYCGNCQR</sequence>
<dbReference type="SUPFAM" id="SSF46946">
    <property type="entry name" value="S13-like H2TH domain"/>
    <property type="match status" value="1"/>
</dbReference>
<evidence type="ECO:0000313" key="18">
    <source>
        <dbReference type="EMBL" id="PUE02544.1"/>
    </source>
</evidence>
<keyword evidence="12 15" id="KW-0511">Multifunctional enzyme</keyword>
<evidence type="ECO:0000256" key="15">
    <source>
        <dbReference type="HAMAP-Rule" id="MF_00103"/>
    </source>
</evidence>
<dbReference type="GO" id="GO:0008270">
    <property type="term" value="F:zinc ion binding"/>
    <property type="evidence" value="ECO:0007669"/>
    <property type="project" value="UniProtKB-UniRule"/>
</dbReference>
<dbReference type="CDD" id="cd08966">
    <property type="entry name" value="EcFpg-like_N"/>
    <property type="match status" value="1"/>
</dbReference>
<feature type="domain" description="FPG-type" evidence="16">
    <location>
        <begin position="236"/>
        <end position="270"/>
    </location>
</feature>
<comment type="cofactor">
    <cofactor evidence="15">
        <name>Zn(2+)</name>
        <dbReference type="ChEBI" id="CHEBI:29105"/>
    </cofactor>
    <text evidence="15">Binds 1 zinc ion per subunit.</text>
</comment>
<feature type="active site" description="Schiff-base intermediate with DNA" evidence="15">
    <location>
        <position position="2"/>
    </location>
</feature>
<comment type="function">
    <text evidence="15">Involved in base excision repair of DNA damaged by oxidation or by mutagenic agents. Acts as DNA glycosylase that recognizes and removes damaged bases. Has a preference for oxidized purines, such as 7,8-dihydro-8-oxoguanine (8-oxoG). Has AP (apurinic/apyrimidinic) lyase activity and introduces nicks in the DNA strand. Cleaves the DNA backbone by beta-delta elimination to generate a single-strand break at the site of the removed base with both 3'- and 5'-phosphates.</text>
</comment>
<accession>A0A657Q105</accession>
<comment type="catalytic activity">
    <reaction evidence="14 15">
        <text>2'-deoxyribonucleotide-(2'-deoxyribose 5'-phosphate)-2'-deoxyribonucleotide-DNA = a 3'-end 2'-deoxyribonucleotide-(2,3-dehydro-2,3-deoxyribose 5'-phosphate)-DNA + a 5'-end 5'-phospho-2'-deoxyribonucleoside-DNA + H(+)</text>
        <dbReference type="Rhea" id="RHEA:66592"/>
        <dbReference type="Rhea" id="RHEA-COMP:13180"/>
        <dbReference type="Rhea" id="RHEA-COMP:16897"/>
        <dbReference type="Rhea" id="RHEA-COMP:17067"/>
        <dbReference type="ChEBI" id="CHEBI:15378"/>
        <dbReference type="ChEBI" id="CHEBI:136412"/>
        <dbReference type="ChEBI" id="CHEBI:157695"/>
        <dbReference type="ChEBI" id="CHEBI:167181"/>
        <dbReference type="EC" id="4.2.99.18"/>
    </reaction>
</comment>
<dbReference type="Pfam" id="PF01149">
    <property type="entry name" value="Fapy_DNA_glyco"/>
    <property type="match status" value="1"/>
</dbReference>
<evidence type="ECO:0000256" key="11">
    <source>
        <dbReference type="ARBA" id="ARBA00023239"/>
    </source>
</evidence>
<dbReference type="InterPro" id="IPR000214">
    <property type="entry name" value="Znf_DNA_glyclase/AP_lyase"/>
</dbReference>
<dbReference type="PANTHER" id="PTHR22993:SF9">
    <property type="entry name" value="FORMAMIDOPYRIMIDINE-DNA GLYCOSYLASE"/>
    <property type="match status" value="1"/>
</dbReference>
<keyword evidence="9 15" id="KW-0238">DNA-binding</keyword>
<feature type="active site" description="Proton donor; for beta-elimination activity" evidence="15">
    <location>
        <position position="58"/>
    </location>
</feature>
<comment type="catalytic activity">
    <reaction evidence="1 15">
        <text>Hydrolysis of DNA containing ring-opened 7-methylguanine residues, releasing 2,6-diamino-4-hydroxy-5-(N-methyl)formamidopyrimidine.</text>
        <dbReference type="EC" id="3.2.2.23"/>
    </reaction>
</comment>
<dbReference type="EC" id="4.2.99.18" evidence="15"/>
<proteinExistence type="inferred from homology"/>
<dbReference type="PROSITE" id="PS01242">
    <property type="entry name" value="ZF_FPG_1"/>
    <property type="match status" value="1"/>
</dbReference>
<feature type="binding site" evidence="15">
    <location>
        <position position="151"/>
    </location>
    <ligand>
        <name>DNA</name>
        <dbReference type="ChEBI" id="CHEBI:16991"/>
    </ligand>
</feature>
<dbReference type="SUPFAM" id="SSF81624">
    <property type="entry name" value="N-terminal domain of MutM-like DNA repair proteins"/>
    <property type="match status" value="1"/>
</dbReference>
<organism evidence="18 19">
    <name type="scientific">Candidatus Sedimenticola endophacoides</name>
    <dbReference type="NCBI Taxonomy" id="2548426"/>
    <lineage>
        <taxon>Bacteria</taxon>
        <taxon>Pseudomonadati</taxon>
        <taxon>Pseudomonadota</taxon>
        <taxon>Gammaproteobacteria</taxon>
        <taxon>Chromatiales</taxon>
        <taxon>Sedimenticolaceae</taxon>
        <taxon>Sedimenticola</taxon>
    </lineage>
</organism>
<keyword evidence="5 15" id="KW-0227">DNA damage</keyword>
<keyword evidence="10 15" id="KW-0234">DNA repair</keyword>
<evidence type="ECO:0000256" key="1">
    <source>
        <dbReference type="ARBA" id="ARBA00001668"/>
    </source>
</evidence>
<dbReference type="SMART" id="SM01232">
    <property type="entry name" value="H2TH"/>
    <property type="match status" value="1"/>
</dbReference>
<evidence type="ECO:0000256" key="7">
    <source>
        <dbReference type="ARBA" id="ARBA00022801"/>
    </source>
</evidence>
<dbReference type="NCBIfam" id="TIGR00577">
    <property type="entry name" value="fpg"/>
    <property type="match status" value="1"/>
</dbReference>
<dbReference type="PANTHER" id="PTHR22993">
    <property type="entry name" value="FORMAMIDOPYRIMIDINE-DNA GLYCOSYLASE"/>
    <property type="match status" value="1"/>
</dbReference>
<dbReference type="FunFam" id="3.20.190.10:FF:000001">
    <property type="entry name" value="Formamidopyrimidine-DNA glycosylase"/>
    <property type="match status" value="1"/>
</dbReference>
<dbReference type="EC" id="3.2.2.23" evidence="15"/>
<dbReference type="InterPro" id="IPR015887">
    <property type="entry name" value="DNA_glyclase_Znf_dom_DNA_BS"/>
</dbReference>
<dbReference type="Proteomes" id="UP000250928">
    <property type="component" value="Unassembled WGS sequence"/>
</dbReference>
<comment type="similarity">
    <text evidence="2 15">Belongs to the FPG family.</text>
</comment>
<evidence type="ECO:0000256" key="12">
    <source>
        <dbReference type="ARBA" id="ARBA00023268"/>
    </source>
</evidence>
<dbReference type="InterPro" id="IPR020629">
    <property type="entry name" value="FPG_Glyclase"/>
</dbReference>
<dbReference type="InterPro" id="IPR012319">
    <property type="entry name" value="FPG_cat"/>
</dbReference>
<reference evidence="18 19" key="1">
    <citation type="submission" date="2018-01" db="EMBL/GenBank/DDBJ databases">
        <title>Novel co-symbiosis in the lucinid bivalve Phacoides pectinatus.</title>
        <authorList>
            <person name="Lim S.J."/>
            <person name="Davis B.G."/>
            <person name="Gill D.E."/>
            <person name="Engel A.S."/>
            <person name="Anderson L.C."/>
            <person name="Campbell B.J."/>
        </authorList>
    </citation>
    <scope>NUCLEOTIDE SEQUENCE [LARGE SCALE GENOMIC DNA]</scope>
    <source>
        <strain evidence="18">N3_P5</strain>
    </source>
</reference>
<dbReference type="GO" id="GO:0140078">
    <property type="term" value="F:class I DNA-(apurinic or apyrimidinic site) endonuclease activity"/>
    <property type="evidence" value="ECO:0007669"/>
    <property type="project" value="UniProtKB-EC"/>
</dbReference>
<comment type="subunit">
    <text evidence="3 15">Monomer.</text>
</comment>
<dbReference type="PROSITE" id="PS51066">
    <property type="entry name" value="ZF_FPG_2"/>
    <property type="match status" value="1"/>
</dbReference>
<feature type="active site" description="Proton donor" evidence="15">
    <location>
        <position position="3"/>
    </location>
</feature>
<dbReference type="PROSITE" id="PS51068">
    <property type="entry name" value="FPG_CAT"/>
    <property type="match status" value="1"/>
</dbReference>
<dbReference type="Pfam" id="PF06827">
    <property type="entry name" value="zf-FPG_IleRS"/>
    <property type="match status" value="1"/>
</dbReference>
<evidence type="ECO:0000259" key="16">
    <source>
        <dbReference type="PROSITE" id="PS51066"/>
    </source>
</evidence>
<evidence type="ECO:0000256" key="3">
    <source>
        <dbReference type="ARBA" id="ARBA00011245"/>
    </source>
</evidence>
<evidence type="ECO:0000256" key="5">
    <source>
        <dbReference type="ARBA" id="ARBA00022763"/>
    </source>
</evidence>
<protein>
    <recommendedName>
        <fullName evidence="15">Formamidopyrimidine-DNA glycosylase</fullName>
        <shortName evidence="15">Fapy-DNA glycosylase</shortName>
        <ecNumber evidence="15">3.2.2.23</ecNumber>
    </recommendedName>
    <alternativeName>
        <fullName evidence="15">DNA-(apurinic or apyrimidinic site) lyase MutM</fullName>
        <shortName evidence="15">AP lyase MutM</shortName>
        <ecNumber evidence="15">4.2.99.18</ecNumber>
    </alternativeName>
</protein>
<dbReference type="SUPFAM" id="SSF57716">
    <property type="entry name" value="Glucocorticoid receptor-like (DNA-binding domain)"/>
    <property type="match status" value="1"/>
</dbReference>
<dbReference type="Pfam" id="PF06831">
    <property type="entry name" value="H2TH"/>
    <property type="match status" value="1"/>
</dbReference>
<dbReference type="Gene3D" id="3.20.190.10">
    <property type="entry name" value="MutM-like, N-terminal"/>
    <property type="match status" value="1"/>
</dbReference>
<evidence type="ECO:0000256" key="2">
    <source>
        <dbReference type="ARBA" id="ARBA00009409"/>
    </source>
</evidence>
<dbReference type="GO" id="GO:0034039">
    <property type="term" value="F:8-oxo-7,8-dihydroguanine DNA N-glycosylase activity"/>
    <property type="evidence" value="ECO:0007669"/>
    <property type="project" value="TreeGrafter"/>
</dbReference>